<reference evidence="2 3" key="1">
    <citation type="journal article" date="2007" name="Nature">
        <title>Evolution of genes and genomes on the Drosophila phylogeny.</title>
        <authorList>
            <consortium name="Drosophila 12 Genomes Consortium"/>
            <person name="Clark A.G."/>
            <person name="Eisen M.B."/>
            <person name="Smith D.R."/>
            <person name="Bergman C.M."/>
            <person name="Oliver B."/>
            <person name="Markow T.A."/>
            <person name="Kaufman T.C."/>
            <person name="Kellis M."/>
            <person name="Gelbart W."/>
            <person name="Iyer V.N."/>
            <person name="Pollard D.A."/>
            <person name="Sackton T.B."/>
            <person name="Larracuente A.M."/>
            <person name="Singh N.D."/>
            <person name="Abad J.P."/>
            <person name="Abt D.N."/>
            <person name="Adryan B."/>
            <person name="Aguade M."/>
            <person name="Akashi H."/>
            <person name="Anderson W.W."/>
            <person name="Aquadro C.F."/>
            <person name="Ardell D.H."/>
            <person name="Arguello R."/>
            <person name="Artieri C.G."/>
            <person name="Barbash D.A."/>
            <person name="Barker D."/>
            <person name="Barsanti P."/>
            <person name="Batterham P."/>
            <person name="Batzoglou S."/>
            <person name="Begun D."/>
            <person name="Bhutkar A."/>
            <person name="Blanco E."/>
            <person name="Bosak S.A."/>
            <person name="Bradley R.K."/>
            <person name="Brand A.D."/>
            <person name="Brent M.R."/>
            <person name="Brooks A.N."/>
            <person name="Brown R.H."/>
            <person name="Butlin R.K."/>
            <person name="Caggese C."/>
            <person name="Calvi B.R."/>
            <person name="Bernardo de Carvalho A."/>
            <person name="Caspi A."/>
            <person name="Castrezana S."/>
            <person name="Celniker S.E."/>
            <person name="Chang J.L."/>
            <person name="Chapple C."/>
            <person name="Chatterji S."/>
            <person name="Chinwalla A."/>
            <person name="Civetta A."/>
            <person name="Clifton S.W."/>
            <person name="Comeron J.M."/>
            <person name="Costello J.C."/>
            <person name="Coyne J.A."/>
            <person name="Daub J."/>
            <person name="David R.G."/>
            <person name="Delcher A.L."/>
            <person name="Delehaunty K."/>
            <person name="Do C.B."/>
            <person name="Ebling H."/>
            <person name="Edwards K."/>
            <person name="Eickbush T."/>
            <person name="Evans J.D."/>
            <person name="Filipski A."/>
            <person name="Findeiss S."/>
            <person name="Freyhult E."/>
            <person name="Fulton L."/>
            <person name="Fulton R."/>
            <person name="Garcia A.C."/>
            <person name="Gardiner A."/>
            <person name="Garfield D.A."/>
            <person name="Garvin B.E."/>
            <person name="Gibson G."/>
            <person name="Gilbert D."/>
            <person name="Gnerre S."/>
            <person name="Godfrey J."/>
            <person name="Good R."/>
            <person name="Gotea V."/>
            <person name="Gravely B."/>
            <person name="Greenberg A.J."/>
            <person name="Griffiths-Jones S."/>
            <person name="Gross S."/>
            <person name="Guigo R."/>
            <person name="Gustafson E.A."/>
            <person name="Haerty W."/>
            <person name="Hahn M.W."/>
            <person name="Halligan D.L."/>
            <person name="Halpern A.L."/>
            <person name="Halter G.M."/>
            <person name="Han M.V."/>
            <person name="Heger A."/>
            <person name="Hillier L."/>
            <person name="Hinrichs A.S."/>
            <person name="Holmes I."/>
            <person name="Hoskins R.A."/>
            <person name="Hubisz M.J."/>
            <person name="Hultmark D."/>
            <person name="Huntley M.A."/>
            <person name="Jaffe D.B."/>
            <person name="Jagadeeshan S."/>
            <person name="Jeck W.R."/>
            <person name="Johnson J."/>
            <person name="Jones C.D."/>
            <person name="Jordan W.C."/>
            <person name="Karpen G.H."/>
            <person name="Kataoka E."/>
            <person name="Keightley P.D."/>
            <person name="Kheradpour P."/>
            <person name="Kirkness E.F."/>
            <person name="Koerich L.B."/>
            <person name="Kristiansen K."/>
            <person name="Kudrna D."/>
            <person name="Kulathinal R.J."/>
            <person name="Kumar S."/>
            <person name="Kwok R."/>
            <person name="Lander E."/>
            <person name="Langley C.H."/>
            <person name="Lapoint R."/>
            <person name="Lazzaro B.P."/>
            <person name="Lee S.J."/>
            <person name="Levesque L."/>
            <person name="Li R."/>
            <person name="Lin C.F."/>
            <person name="Lin M.F."/>
            <person name="Lindblad-Toh K."/>
            <person name="Llopart A."/>
            <person name="Long M."/>
            <person name="Low L."/>
            <person name="Lozovsky E."/>
            <person name="Lu J."/>
            <person name="Luo M."/>
            <person name="Machado C.A."/>
            <person name="Makalowski W."/>
            <person name="Marzo M."/>
            <person name="Matsuda M."/>
            <person name="Matzkin L."/>
            <person name="McAllister B."/>
            <person name="McBride C.S."/>
            <person name="McKernan B."/>
            <person name="McKernan K."/>
            <person name="Mendez-Lago M."/>
            <person name="Minx P."/>
            <person name="Mollenhauer M.U."/>
            <person name="Montooth K."/>
            <person name="Mount S.M."/>
            <person name="Mu X."/>
            <person name="Myers E."/>
            <person name="Negre B."/>
            <person name="Newfeld S."/>
            <person name="Nielsen R."/>
            <person name="Noor M.A."/>
            <person name="O'Grady P."/>
            <person name="Pachter L."/>
            <person name="Papaceit M."/>
            <person name="Parisi M.J."/>
            <person name="Parisi M."/>
            <person name="Parts L."/>
            <person name="Pedersen J.S."/>
            <person name="Pesole G."/>
            <person name="Phillippy A.M."/>
            <person name="Ponting C.P."/>
            <person name="Pop M."/>
            <person name="Porcelli D."/>
            <person name="Powell J.R."/>
            <person name="Prohaska S."/>
            <person name="Pruitt K."/>
            <person name="Puig M."/>
            <person name="Quesneville H."/>
            <person name="Ram K.R."/>
            <person name="Rand D."/>
            <person name="Rasmussen M.D."/>
            <person name="Reed L.K."/>
            <person name="Reenan R."/>
            <person name="Reily A."/>
            <person name="Remington K.A."/>
            <person name="Rieger T.T."/>
            <person name="Ritchie M.G."/>
            <person name="Robin C."/>
            <person name="Rogers Y.H."/>
            <person name="Rohde C."/>
            <person name="Rozas J."/>
            <person name="Rubenfield M.J."/>
            <person name="Ruiz A."/>
            <person name="Russo S."/>
            <person name="Salzberg S.L."/>
            <person name="Sanchez-Gracia A."/>
            <person name="Saranga D.J."/>
            <person name="Sato H."/>
            <person name="Schaeffer S.W."/>
            <person name="Schatz M.C."/>
            <person name="Schlenke T."/>
            <person name="Schwartz R."/>
            <person name="Segarra C."/>
            <person name="Singh R.S."/>
            <person name="Sirot L."/>
            <person name="Sirota M."/>
            <person name="Sisneros N.B."/>
            <person name="Smith C.D."/>
            <person name="Smith T.F."/>
            <person name="Spieth J."/>
            <person name="Stage D.E."/>
            <person name="Stark A."/>
            <person name="Stephan W."/>
            <person name="Strausberg R.L."/>
            <person name="Strempel S."/>
            <person name="Sturgill D."/>
            <person name="Sutton G."/>
            <person name="Sutton G.G."/>
            <person name="Tao W."/>
            <person name="Teichmann S."/>
            <person name="Tobari Y.N."/>
            <person name="Tomimura Y."/>
            <person name="Tsolas J.M."/>
            <person name="Valente V.L."/>
            <person name="Venter E."/>
            <person name="Venter J.C."/>
            <person name="Vicario S."/>
            <person name="Vieira F.G."/>
            <person name="Vilella A.J."/>
            <person name="Villasante A."/>
            <person name="Walenz B."/>
            <person name="Wang J."/>
            <person name="Wasserman M."/>
            <person name="Watts T."/>
            <person name="Wilson D."/>
            <person name="Wilson R.K."/>
            <person name="Wing R.A."/>
            <person name="Wolfner M.F."/>
            <person name="Wong A."/>
            <person name="Wong G.K."/>
            <person name="Wu C.I."/>
            <person name="Wu G."/>
            <person name="Yamamoto D."/>
            <person name="Yang H.P."/>
            <person name="Yang S.P."/>
            <person name="Yorke J.A."/>
            <person name="Yoshida K."/>
            <person name="Zdobnov E."/>
            <person name="Zhang P."/>
            <person name="Zhang Y."/>
            <person name="Zimin A.V."/>
            <person name="Baldwin J."/>
            <person name="Abdouelleil A."/>
            <person name="Abdulkadir J."/>
            <person name="Abebe A."/>
            <person name="Abera B."/>
            <person name="Abreu J."/>
            <person name="Acer S.C."/>
            <person name="Aftuck L."/>
            <person name="Alexander A."/>
            <person name="An P."/>
            <person name="Anderson E."/>
            <person name="Anderson S."/>
            <person name="Arachi H."/>
            <person name="Azer M."/>
            <person name="Bachantsang P."/>
            <person name="Barry A."/>
            <person name="Bayul T."/>
            <person name="Berlin A."/>
            <person name="Bessette D."/>
            <person name="Bloom T."/>
            <person name="Blye J."/>
            <person name="Boguslavskiy L."/>
            <person name="Bonnet C."/>
            <person name="Boukhgalter B."/>
            <person name="Bourzgui I."/>
            <person name="Brown A."/>
            <person name="Cahill P."/>
            <person name="Channer S."/>
            <person name="Cheshatsang Y."/>
            <person name="Chuda L."/>
            <person name="Citroen M."/>
            <person name="Collymore A."/>
            <person name="Cooke P."/>
            <person name="Costello M."/>
            <person name="D'Aco K."/>
            <person name="Daza R."/>
            <person name="De Haan G."/>
            <person name="DeGray S."/>
            <person name="DeMaso C."/>
            <person name="Dhargay N."/>
            <person name="Dooley K."/>
            <person name="Dooley E."/>
            <person name="Doricent M."/>
            <person name="Dorje P."/>
            <person name="Dorjee K."/>
            <person name="Dupes A."/>
            <person name="Elong R."/>
            <person name="Falk J."/>
            <person name="Farina A."/>
            <person name="Faro S."/>
            <person name="Ferguson D."/>
            <person name="Fisher S."/>
            <person name="Foley C.D."/>
            <person name="Franke A."/>
            <person name="Friedrich D."/>
            <person name="Gadbois L."/>
            <person name="Gearin G."/>
            <person name="Gearin C.R."/>
            <person name="Giannoukos G."/>
            <person name="Goode T."/>
            <person name="Graham J."/>
            <person name="Grandbois E."/>
            <person name="Grewal S."/>
            <person name="Gyaltsen K."/>
            <person name="Hafez N."/>
            <person name="Hagos B."/>
            <person name="Hall J."/>
            <person name="Henson C."/>
            <person name="Hollinger A."/>
            <person name="Honan T."/>
            <person name="Huard M.D."/>
            <person name="Hughes L."/>
            <person name="Hurhula B."/>
            <person name="Husby M.E."/>
            <person name="Kamat A."/>
            <person name="Kanga B."/>
            <person name="Kashin S."/>
            <person name="Khazanovich D."/>
            <person name="Kisner P."/>
            <person name="Lance K."/>
            <person name="Lara M."/>
            <person name="Lee W."/>
            <person name="Lennon N."/>
            <person name="Letendre F."/>
            <person name="LeVine R."/>
            <person name="Lipovsky A."/>
            <person name="Liu X."/>
            <person name="Liu J."/>
            <person name="Liu S."/>
            <person name="Lokyitsang T."/>
            <person name="Lokyitsang Y."/>
            <person name="Lubonja R."/>
            <person name="Lui A."/>
            <person name="MacDonald P."/>
            <person name="Magnisalis V."/>
            <person name="Maru K."/>
            <person name="Matthews C."/>
            <person name="McCusker W."/>
            <person name="McDonough S."/>
            <person name="Mehta T."/>
            <person name="Meldrim J."/>
            <person name="Meneus L."/>
            <person name="Mihai O."/>
            <person name="Mihalev A."/>
            <person name="Mihova T."/>
            <person name="Mittelman R."/>
            <person name="Mlenga V."/>
            <person name="Montmayeur A."/>
            <person name="Mulrain L."/>
            <person name="Navidi A."/>
            <person name="Naylor J."/>
            <person name="Negash T."/>
            <person name="Nguyen T."/>
            <person name="Nguyen N."/>
            <person name="Nicol R."/>
            <person name="Norbu C."/>
            <person name="Norbu N."/>
            <person name="Novod N."/>
            <person name="O'Neill B."/>
            <person name="Osman S."/>
            <person name="Markiewicz E."/>
            <person name="Oyono O.L."/>
            <person name="Patti C."/>
            <person name="Phunkhang P."/>
            <person name="Pierre F."/>
            <person name="Priest M."/>
            <person name="Raghuraman S."/>
            <person name="Rege F."/>
            <person name="Reyes R."/>
            <person name="Rise C."/>
            <person name="Rogov P."/>
            <person name="Ross K."/>
            <person name="Ryan E."/>
            <person name="Settipalli S."/>
            <person name="Shea T."/>
            <person name="Sherpa N."/>
            <person name="Shi L."/>
            <person name="Shih D."/>
            <person name="Sparrow T."/>
            <person name="Spaulding J."/>
            <person name="Stalker J."/>
            <person name="Stange-Thomann N."/>
            <person name="Stavropoulos S."/>
            <person name="Stone C."/>
            <person name="Strader C."/>
            <person name="Tesfaye S."/>
            <person name="Thomson T."/>
            <person name="Thoulutsang Y."/>
            <person name="Thoulutsang D."/>
            <person name="Topham K."/>
            <person name="Topping I."/>
            <person name="Tsamla T."/>
            <person name="Vassiliev H."/>
            <person name="Vo A."/>
            <person name="Wangchuk T."/>
            <person name="Wangdi T."/>
            <person name="Weiand M."/>
            <person name="Wilkinson J."/>
            <person name="Wilson A."/>
            <person name="Yadav S."/>
            <person name="Young G."/>
            <person name="Yu Q."/>
            <person name="Zembek L."/>
            <person name="Zhong D."/>
            <person name="Zimmer A."/>
            <person name="Zwirko Z."/>
            <person name="Jaffe D.B."/>
            <person name="Alvarez P."/>
            <person name="Brockman W."/>
            <person name="Butler J."/>
            <person name="Chin C."/>
            <person name="Gnerre S."/>
            <person name="Grabherr M."/>
            <person name="Kleber M."/>
            <person name="Mauceli E."/>
            <person name="MacCallum I."/>
        </authorList>
    </citation>
    <scope>NUCLEOTIDE SEQUENCE [LARGE SCALE GENOMIC DNA]</scope>
    <source>
        <strain evidence="3">Tai18E2 / Tucson 14021-0261.01</strain>
    </source>
</reference>
<accession>A0A0R1E5G7</accession>
<gene>
    <name evidence="2" type="primary">Dyak\GE28390</name>
    <name evidence="2" type="synonym">GE28390</name>
    <name evidence="2" type="ORF">Dyak_GE28390</name>
</gene>
<dbReference type="EMBL" id="CM000160">
    <property type="protein sequence ID" value="KRK04429.1"/>
    <property type="molecule type" value="Genomic_DNA"/>
</dbReference>
<dbReference type="KEGG" id="dya:Dyak_GE28390"/>
<name>A0A0R1E5G7_DROYA</name>
<dbReference type="OrthoDB" id="10317535at2759"/>
<evidence type="ECO:0000256" key="1">
    <source>
        <dbReference type="SAM" id="MobiDB-lite"/>
    </source>
</evidence>
<protein>
    <submittedName>
        <fullName evidence="2">Uncharacterized protein</fullName>
    </submittedName>
</protein>
<feature type="region of interest" description="Disordered" evidence="1">
    <location>
        <begin position="59"/>
        <end position="79"/>
    </location>
</feature>
<keyword evidence="3" id="KW-1185">Reference proteome</keyword>
<organism evidence="2 3">
    <name type="scientific">Drosophila yakuba</name>
    <name type="common">Fruit fly</name>
    <dbReference type="NCBI Taxonomy" id="7245"/>
    <lineage>
        <taxon>Eukaryota</taxon>
        <taxon>Metazoa</taxon>
        <taxon>Ecdysozoa</taxon>
        <taxon>Arthropoda</taxon>
        <taxon>Hexapoda</taxon>
        <taxon>Insecta</taxon>
        <taxon>Pterygota</taxon>
        <taxon>Neoptera</taxon>
        <taxon>Endopterygota</taxon>
        <taxon>Diptera</taxon>
        <taxon>Brachycera</taxon>
        <taxon>Muscomorpha</taxon>
        <taxon>Ephydroidea</taxon>
        <taxon>Drosophilidae</taxon>
        <taxon>Drosophila</taxon>
        <taxon>Sophophora</taxon>
    </lineage>
</organism>
<evidence type="ECO:0000313" key="3">
    <source>
        <dbReference type="Proteomes" id="UP000002282"/>
    </source>
</evidence>
<evidence type="ECO:0000313" key="2">
    <source>
        <dbReference type="EMBL" id="KRK04429.1"/>
    </source>
</evidence>
<proteinExistence type="predicted"/>
<dbReference type="Proteomes" id="UP000002282">
    <property type="component" value="Chromosome 3R"/>
</dbReference>
<dbReference type="AlphaFoldDB" id="A0A0R1E5G7"/>
<sequence length="79" mass="8643">MNFGNCLAFRLDSLTQPQQRPYKECARLAGHYSQTQLADMKIIAGIILLFAATALAQSGDPNTNENKNVIHINNPNAAN</sequence>
<reference evidence="2 3" key="2">
    <citation type="journal article" date="2007" name="PLoS Biol.">
        <title>Principles of genome evolution in the Drosophila melanogaster species group.</title>
        <authorList>
            <person name="Ranz J.M."/>
            <person name="Maurin D."/>
            <person name="Chan Y.S."/>
            <person name="von Grotthuss M."/>
            <person name="Hillier L.W."/>
            <person name="Roote J."/>
            <person name="Ashburner M."/>
            <person name="Bergman C.M."/>
        </authorList>
    </citation>
    <scope>NUCLEOTIDE SEQUENCE [LARGE SCALE GENOMIC DNA]</scope>
    <source>
        <strain evidence="3">Tai18E2 / Tucson 14021-0261.01</strain>
    </source>
</reference>